<feature type="domain" description="DUF7704" evidence="2">
    <location>
        <begin position="14"/>
        <end position="152"/>
    </location>
</feature>
<evidence type="ECO:0000259" key="2">
    <source>
        <dbReference type="Pfam" id="PF24803"/>
    </source>
</evidence>
<reference evidence="3" key="1">
    <citation type="journal article" date="2023" name="Mol. Phylogenet. Evol.">
        <title>Genome-scale phylogeny and comparative genomics of the fungal order Sordariales.</title>
        <authorList>
            <person name="Hensen N."/>
            <person name="Bonometti L."/>
            <person name="Westerberg I."/>
            <person name="Brannstrom I.O."/>
            <person name="Guillou S."/>
            <person name="Cros-Aarteil S."/>
            <person name="Calhoun S."/>
            <person name="Haridas S."/>
            <person name="Kuo A."/>
            <person name="Mondo S."/>
            <person name="Pangilinan J."/>
            <person name="Riley R."/>
            <person name="LaButti K."/>
            <person name="Andreopoulos B."/>
            <person name="Lipzen A."/>
            <person name="Chen C."/>
            <person name="Yan M."/>
            <person name="Daum C."/>
            <person name="Ng V."/>
            <person name="Clum A."/>
            <person name="Steindorff A."/>
            <person name="Ohm R.A."/>
            <person name="Martin F."/>
            <person name="Silar P."/>
            <person name="Natvig D.O."/>
            <person name="Lalanne C."/>
            <person name="Gautier V."/>
            <person name="Ament-Velasquez S.L."/>
            <person name="Kruys A."/>
            <person name="Hutchinson M.I."/>
            <person name="Powell A.J."/>
            <person name="Barry K."/>
            <person name="Miller A.N."/>
            <person name="Grigoriev I.V."/>
            <person name="Debuchy R."/>
            <person name="Gladieux P."/>
            <person name="Hiltunen Thoren M."/>
            <person name="Johannesson H."/>
        </authorList>
    </citation>
    <scope>NUCLEOTIDE SEQUENCE</scope>
    <source>
        <strain evidence="3">CBS 538.74</strain>
    </source>
</reference>
<dbReference type="EMBL" id="MU856939">
    <property type="protein sequence ID" value="KAK4153491.1"/>
    <property type="molecule type" value="Genomic_DNA"/>
</dbReference>
<keyword evidence="4" id="KW-1185">Reference proteome</keyword>
<proteinExistence type="predicted"/>
<gene>
    <name evidence="3" type="ORF">C8A00DRAFT_33782</name>
</gene>
<dbReference type="AlphaFoldDB" id="A0AAN6VMG9"/>
<keyword evidence="1" id="KW-1133">Transmembrane helix</keyword>
<evidence type="ECO:0000256" key="1">
    <source>
        <dbReference type="SAM" id="Phobius"/>
    </source>
</evidence>
<protein>
    <recommendedName>
        <fullName evidence="2">DUF7704 domain-containing protein</fullName>
    </recommendedName>
</protein>
<keyword evidence="1" id="KW-0812">Transmembrane</keyword>
<dbReference type="PANTHER" id="PTHR37019:SF1">
    <property type="entry name" value="EXPERA DOMAIN-CONTAINING PROTEIN"/>
    <property type="match status" value="1"/>
</dbReference>
<organism evidence="3 4">
    <name type="scientific">Chaetomidium leptoderma</name>
    <dbReference type="NCBI Taxonomy" id="669021"/>
    <lineage>
        <taxon>Eukaryota</taxon>
        <taxon>Fungi</taxon>
        <taxon>Dikarya</taxon>
        <taxon>Ascomycota</taxon>
        <taxon>Pezizomycotina</taxon>
        <taxon>Sordariomycetes</taxon>
        <taxon>Sordariomycetidae</taxon>
        <taxon>Sordariales</taxon>
        <taxon>Chaetomiaceae</taxon>
        <taxon>Chaetomidium</taxon>
    </lineage>
</organism>
<dbReference type="Proteomes" id="UP001302745">
    <property type="component" value="Unassembled WGS sequence"/>
</dbReference>
<feature type="transmembrane region" description="Helical" evidence="1">
    <location>
        <begin position="18"/>
        <end position="38"/>
    </location>
</feature>
<keyword evidence="1" id="KW-0472">Membrane</keyword>
<evidence type="ECO:0000313" key="4">
    <source>
        <dbReference type="Proteomes" id="UP001302745"/>
    </source>
</evidence>
<evidence type="ECO:0000313" key="3">
    <source>
        <dbReference type="EMBL" id="KAK4153491.1"/>
    </source>
</evidence>
<feature type="transmembrane region" description="Helical" evidence="1">
    <location>
        <begin position="64"/>
        <end position="83"/>
    </location>
</feature>
<sequence>MAPPTTTTTIKASTSLPLAYRLTLLLLLEPLFALNGAVMTFRTPAEYVAQITHDPALYSPANQFLYTQLGGAWLMFAFNEAVVMNLVDDLRVWKLLCWGMLVSDVVYHVSSVQAVGGWEVFVRLGAWEWFDWAVFASAVGPMVVMVLVVLGVGVKGSERKVVKGKGE</sequence>
<name>A0AAN6VMG9_9PEZI</name>
<feature type="transmembrane region" description="Helical" evidence="1">
    <location>
        <begin position="95"/>
        <end position="112"/>
    </location>
</feature>
<feature type="transmembrane region" description="Helical" evidence="1">
    <location>
        <begin position="132"/>
        <end position="154"/>
    </location>
</feature>
<accession>A0AAN6VMG9</accession>
<reference evidence="3" key="2">
    <citation type="submission" date="2023-05" db="EMBL/GenBank/DDBJ databases">
        <authorList>
            <consortium name="Lawrence Berkeley National Laboratory"/>
            <person name="Steindorff A."/>
            <person name="Hensen N."/>
            <person name="Bonometti L."/>
            <person name="Westerberg I."/>
            <person name="Brannstrom I.O."/>
            <person name="Guillou S."/>
            <person name="Cros-Aarteil S."/>
            <person name="Calhoun S."/>
            <person name="Haridas S."/>
            <person name="Kuo A."/>
            <person name="Mondo S."/>
            <person name="Pangilinan J."/>
            <person name="Riley R."/>
            <person name="Labutti K."/>
            <person name="Andreopoulos B."/>
            <person name="Lipzen A."/>
            <person name="Chen C."/>
            <person name="Yanf M."/>
            <person name="Daum C."/>
            <person name="Ng V."/>
            <person name="Clum A."/>
            <person name="Ohm R."/>
            <person name="Martin F."/>
            <person name="Silar P."/>
            <person name="Natvig D."/>
            <person name="Lalanne C."/>
            <person name="Gautier V."/>
            <person name="Ament-Velasquez S.L."/>
            <person name="Kruys A."/>
            <person name="Hutchinson M.I."/>
            <person name="Powell A.J."/>
            <person name="Barry K."/>
            <person name="Miller A.N."/>
            <person name="Grigoriev I.V."/>
            <person name="Debuchy R."/>
            <person name="Gladieux P."/>
            <person name="Thoren M.H."/>
            <person name="Johannesson H."/>
        </authorList>
    </citation>
    <scope>NUCLEOTIDE SEQUENCE</scope>
    <source>
        <strain evidence="3">CBS 538.74</strain>
    </source>
</reference>
<comment type="caution">
    <text evidence="3">The sequence shown here is derived from an EMBL/GenBank/DDBJ whole genome shotgun (WGS) entry which is preliminary data.</text>
</comment>
<dbReference type="Pfam" id="PF24803">
    <property type="entry name" value="DUF7704"/>
    <property type="match status" value="1"/>
</dbReference>
<dbReference type="PANTHER" id="PTHR37019">
    <property type="entry name" value="CHROMOSOME 1, WHOLE GENOME SHOTGUN SEQUENCE"/>
    <property type="match status" value="1"/>
</dbReference>
<dbReference type="InterPro" id="IPR056121">
    <property type="entry name" value="DUF7704"/>
</dbReference>